<keyword evidence="3" id="KW-0808">Transferase</keyword>
<keyword evidence="7" id="KW-0902">Two-component regulatory system</keyword>
<proteinExistence type="predicted"/>
<evidence type="ECO:0000256" key="8">
    <source>
        <dbReference type="SAM" id="Phobius"/>
    </source>
</evidence>
<evidence type="ECO:0000256" key="3">
    <source>
        <dbReference type="ARBA" id="ARBA00022679"/>
    </source>
</evidence>
<feature type="transmembrane region" description="Helical" evidence="8">
    <location>
        <begin position="33"/>
        <end position="52"/>
    </location>
</feature>
<dbReference type="PRINTS" id="PR00344">
    <property type="entry name" value="BCTRLSENSOR"/>
</dbReference>
<dbReference type="Proteomes" id="UP000275281">
    <property type="component" value="Unassembled WGS sequence"/>
</dbReference>
<dbReference type="PANTHER" id="PTHR43065:SF46">
    <property type="entry name" value="C4-DICARBOXYLATE TRANSPORT SENSOR PROTEIN DCTB"/>
    <property type="match status" value="1"/>
</dbReference>
<dbReference type="InterPro" id="IPR005467">
    <property type="entry name" value="His_kinase_dom"/>
</dbReference>
<keyword evidence="8" id="KW-1133">Transmembrane helix</keyword>
<dbReference type="InterPro" id="IPR000014">
    <property type="entry name" value="PAS"/>
</dbReference>
<dbReference type="InterPro" id="IPR004358">
    <property type="entry name" value="Sig_transdc_His_kin-like_C"/>
</dbReference>
<evidence type="ECO:0000256" key="5">
    <source>
        <dbReference type="ARBA" id="ARBA00022777"/>
    </source>
</evidence>
<feature type="transmembrane region" description="Helical" evidence="8">
    <location>
        <begin position="7"/>
        <end position="27"/>
    </location>
</feature>
<dbReference type="InterPro" id="IPR035965">
    <property type="entry name" value="PAS-like_dom_sf"/>
</dbReference>
<dbReference type="OrthoDB" id="1931120at2"/>
<accession>A0A3N5XZ02</accession>
<evidence type="ECO:0000313" key="12">
    <source>
        <dbReference type="Proteomes" id="UP000275281"/>
    </source>
</evidence>
<dbReference type="GO" id="GO:0005524">
    <property type="term" value="F:ATP binding"/>
    <property type="evidence" value="ECO:0007669"/>
    <property type="project" value="UniProtKB-KW"/>
</dbReference>
<keyword evidence="4" id="KW-0547">Nucleotide-binding</keyword>
<gene>
    <name evidence="11" type="ORF">DRW07_14020</name>
</gene>
<keyword evidence="8" id="KW-0472">Membrane</keyword>
<keyword evidence="8" id="KW-0812">Transmembrane</keyword>
<comment type="catalytic activity">
    <reaction evidence="1">
        <text>ATP + protein L-histidine = ADP + protein N-phospho-L-histidine.</text>
        <dbReference type="EC" id="2.7.13.3"/>
    </reaction>
</comment>
<organism evidence="11 12">
    <name type="scientific">Alteromonas sediminis</name>
    <dbReference type="NCBI Taxonomy" id="2259342"/>
    <lineage>
        <taxon>Bacteria</taxon>
        <taxon>Pseudomonadati</taxon>
        <taxon>Pseudomonadota</taxon>
        <taxon>Gammaproteobacteria</taxon>
        <taxon>Alteromonadales</taxon>
        <taxon>Alteromonadaceae</taxon>
        <taxon>Alteromonas/Salinimonas group</taxon>
        <taxon>Alteromonas</taxon>
    </lineage>
</organism>
<evidence type="ECO:0000259" key="9">
    <source>
        <dbReference type="PROSITE" id="PS50109"/>
    </source>
</evidence>
<evidence type="ECO:0000256" key="7">
    <source>
        <dbReference type="ARBA" id="ARBA00023012"/>
    </source>
</evidence>
<dbReference type="EC" id="2.7.13.3" evidence="2"/>
<keyword evidence="6" id="KW-0067">ATP-binding</keyword>
<dbReference type="PROSITE" id="PS50109">
    <property type="entry name" value="HIS_KIN"/>
    <property type="match status" value="1"/>
</dbReference>
<dbReference type="GO" id="GO:0004673">
    <property type="term" value="F:protein histidine kinase activity"/>
    <property type="evidence" value="ECO:0007669"/>
    <property type="project" value="UniProtKB-EC"/>
</dbReference>
<dbReference type="Pfam" id="PF13188">
    <property type="entry name" value="PAS_8"/>
    <property type="match status" value="1"/>
</dbReference>
<dbReference type="SUPFAM" id="SSF55874">
    <property type="entry name" value="ATPase domain of HSP90 chaperone/DNA topoisomerase II/histidine kinase"/>
    <property type="match status" value="1"/>
</dbReference>
<feature type="domain" description="PAS" evidence="10">
    <location>
        <begin position="111"/>
        <end position="147"/>
    </location>
</feature>
<dbReference type="PROSITE" id="PS50112">
    <property type="entry name" value="PAS"/>
    <property type="match status" value="1"/>
</dbReference>
<keyword evidence="5" id="KW-0418">Kinase</keyword>
<evidence type="ECO:0000256" key="1">
    <source>
        <dbReference type="ARBA" id="ARBA00000085"/>
    </source>
</evidence>
<evidence type="ECO:0000256" key="4">
    <source>
        <dbReference type="ARBA" id="ARBA00022741"/>
    </source>
</evidence>
<dbReference type="InterPro" id="IPR036890">
    <property type="entry name" value="HATPase_C_sf"/>
</dbReference>
<dbReference type="Gene3D" id="3.30.450.20">
    <property type="entry name" value="PAS domain"/>
    <property type="match status" value="1"/>
</dbReference>
<keyword evidence="12" id="KW-1185">Reference proteome</keyword>
<reference evidence="11 12" key="1">
    <citation type="submission" date="2018-11" db="EMBL/GenBank/DDBJ databases">
        <authorList>
            <person name="Ye M.-Q."/>
            <person name="Du Z.-J."/>
        </authorList>
    </citation>
    <scope>NUCLEOTIDE SEQUENCE [LARGE SCALE GENOMIC DNA]</scope>
    <source>
        <strain evidence="11 12">U0105</strain>
    </source>
</reference>
<dbReference type="GO" id="GO:0000160">
    <property type="term" value="P:phosphorelay signal transduction system"/>
    <property type="evidence" value="ECO:0007669"/>
    <property type="project" value="UniProtKB-KW"/>
</dbReference>
<evidence type="ECO:0000256" key="6">
    <source>
        <dbReference type="ARBA" id="ARBA00022840"/>
    </source>
</evidence>
<evidence type="ECO:0000313" key="11">
    <source>
        <dbReference type="EMBL" id="RPJ65920.1"/>
    </source>
</evidence>
<comment type="caution">
    <text evidence="11">The sequence shown here is derived from an EMBL/GenBank/DDBJ whole genome shotgun (WGS) entry which is preliminary data.</text>
</comment>
<dbReference type="RefSeq" id="WP_124028551.1">
    <property type="nucleotide sequence ID" value="NZ_JBHRSN010000007.1"/>
</dbReference>
<feature type="domain" description="Histidine kinase" evidence="9">
    <location>
        <begin position="230"/>
        <end position="450"/>
    </location>
</feature>
<protein>
    <recommendedName>
        <fullName evidence="2">histidine kinase</fullName>
        <ecNumber evidence="2">2.7.13.3</ecNumber>
    </recommendedName>
</protein>
<dbReference type="PANTHER" id="PTHR43065">
    <property type="entry name" value="SENSOR HISTIDINE KINASE"/>
    <property type="match status" value="1"/>
</dbReference>
<dbReference type="EMBL" id="RPOK01000004">
    <property type="protein sequence ID" value="RPJ65920.1"/>
    <property type="molecule type" value="Genomic_DNA"/>
</dbReference>
<sequence>MGFKRFSVLLTVRVCLILGSVLLVGWLFSQPGYQASVLLSVLVLIGLVYEALRFVNLTNAELARFLETVRHGELNQRFDYQGYGAGFEQLGEAFTDIANRFQSDRESQEQTLRHLKALIEQVPVPLLSLHGDGRITLWNHSARRLFGSQLAQKLDELSEFDAALPEALMHLVPGERKLLSIESEGMTHQLSLSATHVITAGVQDKLVSLQDIRSELGAAQLQAWQDLVRVLTHEIMNSITPVASLAETASDLVNDIMREDDLSENVRTQLQDVQDATLRLSKRSNSLMHFVSSYRRLTRLPPPNKQAVSVAELLDNVTQLAAQDWPESGISLRIHIEPKSLSFNVDIGMIEQVLINLLKNAQQALTGSGQPQVDIHAYINRRNHCVITVSDNGPGIAPDIVDRIFVPFFTTKRDGSGVGLALTRQVMIAHGGDVKVTNQAQGGACFTLTF</sequence>
<evidence type="ECO:0000256" key="2">
    <source>
        <dbReference type="ARBA" id="ARBA00012438"/>
    </source>
</evidence>
<dbReference type="SMART" id="SM00091">
    <property type="entry name" value="PAS"/>
    <property type="match status" value="1"/>
</dbReference>
<evidence type="ECO:0000259" key="10">
    <source>
        <dbReference type="PROSITE" id="PS50112"/>
    </source>
</evidence>
<dbReference type="SUPFAM" id="SSF55785">
    <property type="entry name" value="PYP-like sensor domain (PAS domain)"/>
    <property type="match status" value="1"/>
</dbReference>
<dbReference type="InterPro" id="IPR003594">
    <property type="entry name" value="HATPase_dom"/>
</dbReference>
<dbReference type="SMART" id="SM00387">
    <property type="entry name" value="HATPase_c"/>
    <property type="match status" value="1"/>
</dbReference>
<dbReference type="Pfam" id="PF02518">
    <property type="entry name" value="HATPase_c"/>
    <property type="match status" value="1"/>
</dbReference>
<dbReference type="AlphaFoldDB" id="A0A3N5XZ02"/>
<dbReference type="Gene3D" id="3.30.565.10">
    <property type="entry name" value="Histidine kinase-like ATPase, C-terminal domain"/>
    <property type="match status" value="1"/>
</dbReference>
<name>A0A3N5XZ02_9ALTE</name>